<dbReference type="AlphaFoldDB" id="A0A9W4WY67"/>
<dbReference type="InterPro" id="IPR001650">
    <property type="entry name" value="Helicase_C-like"/>
</dbReference>
<dbReference type="InterPro" id="IPR036388">
    <property type="entry name" value="WH-like_DNA-bd_sf"/>
</dbReference>
<dbReference type="PANTHER" id="PTHR13710">
    <property type="entry name" value="DNA HELICASE RECQ FAMILY MEMBER"/>
    <property type="match status" value="1"/>
</dbReference>
<dbReference type="Gene3D" id="3.40.50.300">
    <property type="entry name" value="P-loop containing nucleotide triphosphate hydrolases"/>
    <property type="match status" value="1"/>
</dbReference>
<gene>
    <name evidence="7" type="ORF">FWILDA_LOCUS16923</name>
</gene>
<dbReference type="GO" id="GO:0043138">
    <property type="term" value="F:3'-5' DNA helicase activity"/>
    <property type="evidence" value="ECO:0007669"/>
    <property type="project" value="UniProtKB-EC"/>
</dbReference>
<evidence type="ECO:0000256" key="2">
    <source>
        <dbReference type="ARBA" id="ARBA00023125"/>
    </source>
</evidence>
<keyword evidence="3" id="KW-0413">Isomerase</keyword>
<dbReference type="SUPFAM" id="SSF52540">
    <property type="entry name" value="P-loop containing nucleoside triphosphate hydrolases"/>
    <property type="match status" value="1"/>
</dbReference>
<name>A0A9W4WY67_9GLOM</name>
<dbReference type="SMART" id="SM00490">
    <property type="entry name" value="HELICc"/>
    <property type="match status" value="1"/>
</dbReference>
<dbReference type="EMBL" id="CAMKVN010011963">
    <property type="protein sequence ID" value="CAI2195132.1"/>
    <property type="molecule type" value="Genomic_DNA"/>
</dbReference>
<evidence type="ECO:0000256" key="4">
    <source>
        <dbReference type="ARBA" id="ARBA00034617"/>
    </source>
</evidence>
<dbReference type="Proteomes" id="UP001153678">
    <property type="component" value="Unassembled WGS sequence"/>
</dbReference>
<dbReference type="InterPro" id="IPR027417">
    <property type="entry name" value="P-loop_NTPase"/>
</dbReference>
<dbReference type="GO" id="GO:0000724">
    <property type="term" value="P:double-strand break repair via homologous recombination"/>
    <property type="evidence" value="ECO:0007669"/>
    <property type="project" value="TreeGrafter"/>
</dbReference>
<dbReference type="GO" id="GO:0005737">
    <property type="term" value="C:cytoplasm"/>
    <property type="evidence" value="ECO:0007669"/>
    <property type="project" value="TreeGrafter"/>
</dbReference>
<keyword evidence="2" id="KW-0238">DNA-binding</keyword>
<dbReference type="PROSITE" id="PS51194">
    <property type="entry name" value="HELICASE_CTER"/>
    <property type="match status" value="1"/>
</dbReference>
<organism evidence="7 8">
    <name type="scientific">Funneliformis geosporum</name>
    <dbReference type="NCBI Taxonomy" id="1117311"/>
    <lineage>
        <taxon>Eukaryota</taxon>
        <taxon>Fungi</taxon>
        <taxon>Fungi incertae sedis</taxon>
        <taxon>Mucoromycota</taxon>
        <taxon>Glomeromycotina</taxon>
        <taxon>Glomeromycetes</taxon>
        <taxon>Glomerales</taxon>
        <taxon>Glomeraceae</taxon>
        <taxon>Funneliformis</taxon>
    </lineage>
</organism>
<evidence type="ECO:0000313" key="7">
    <source>
        <dbReference type="EMBL" id="CAI2195132.1"/>
    </source>
</evidence>
<comment type="caution">
    <text evidence="7">The sequence shown here is derived from an EMBL/GenBank/DDBJ whole genome shotgun (WGS) entry which is preliminary data.</text>
</comment>
<evidence type="ECO:0000256" key="5">
    <source>
        <dbReference type="ARBA" id="ARBA00034808"/>
    </source>
</evidence>
<evidence type="ECO:0000313" key="8">
    <source>
        <dbReference type="Proteomes" id="UP001153678"/>
    </source>
</evidence>
<comment type="catalytic activity">
    <reaction evidence="4">
        <text>Couples ATP hydrolysis with the unwinding of duplex DNA by translocating in the 3'-5' direction.</text>
        <dbReference type="EC" id="5.6.2.4"/>
    </reaction>
</comment>
<dbReference type="GO" id="GO:0005694">
    <property type="term" value="C:chromosome"/>
    <property type="evidence" value="ECO:0007669"/>
    <property type="project" value="TreeGrafter"/>
</dbReference>
<dbReference type="Gene3D" id="1.10.10.10">
    <property type="entry name" value="Winged helix-like DNA-binding domain superfamily/Winged helix DNA-binding domain"/>
    <property type="match status" value="1"/>
</dbReference>
<comment type="similarity">
    <text evidence="1">Belongs to the helicase family. RecQ subfamily.</text>
</comment>
<evidence type="ECO:0000256" key="3">
    <source>
        <dbReference type="ARBA" id="ARBA00023235"/>
    </source>
</evidence>
<dbReference type="OrthoDB" id="10261556at2759"/>
<dbReference type="GO" id="GO:0009378">
    <property type="term" value="F:four-way junction helicase activity"/>
    <property type="evidence" value="ECO:0007669"/>
    <property type="project" value="TreeGrafter"/>
</dbReference>
<evidence type="ECO:0000259" key="6">
    <source>
        <dbReference type="PROSITE" id="PS51194"/>
    </source>
</evidence>
<dbReference type="Pfam" id="PF00271">
    <property type="entry name" value="Helicase_C"/>
    <property type="match status" value="1"/>
</dbReference>
<feature type="domain" description="Helicase C-terminal" evidence="6">
    <location>
        <begin position="1"/>
        <end position="141"/>
    </location>
</feature>
<reference evidence="7" key="1">
    <citation type="submission" date="2022-08" db="EMBL/GenBank/DDBJ databases">
        <authorList>
            <person name="Kallberg Y."/>
            <person name="Tangrot J."/>
            <person name="Rosling A."/>
        </authorList>
    </citation>
    <scope>NUCLEOTIDE SEQUENCE</scope>
    <source>
        <strain evidence="7">Wild A</strain>
    </source>
</reference>
<proteinExistence type="inferred from homology"/>
<evidence type="ECO:0000256" key="1">
    <source>
        <dbReference type="ARBA" id="ARBA00005446"/>
    </source>
</evidence>
<feature type="non-terminal residue" evidence="7">
    <location>
        <position position="305"/>
    </location>
</feature>
<sequence length="305" mass="35080">MITGCSIIYTISIPECIKIAQSLKDHFGDSKVGIYHSQMSSEDKKSNSQLFKNGTIKFIVATNAFGMGINIDNVRIIIHTSFPLSLDNYIQEIGRARRNGNLAHSFIFYAKGDTRSLLIILTAGREEESIDKIEYTEIIYRQNYLNKGKKNILEMSLICKNIYECRQQIVYQPYLWSNDPDILECGECDNCKRREADEAVWYDIKVEALRLIKIVQELVLRGRNPNLQFSHITIHDIVDVFCSTKNVNVRDKDLTSLKEYGYNKNNVIKLEIELKSWKEGSSSLMDSCYIIGTINMAIEYIENNN</sequence>
<dbReference type="PANTHER" id="PTHR13710:SF105">
    <property type="entry name" value="ATP-DEPENDENT DNA HELICASE Q1"/>
    <property type="match status" value="1"/>
</dbReference>
<keyword evidence="8" id="KW-1185">Reference proteome</keyword>
<accession>A0A9W4WY67</accession>
<protein>
    <recommendedName>
        <fullName evidence="5">DNA 3'-5' helicase</fullName>
        <ecNumber evidence="5">5.6.2.4</ecNumber>
    </recommendedName>
</protein>
<dbReference type="GO" id="GO:0003677">
    <property type="term" value="F:DNA binding"/>
    <property type="evidence" value="ECO:0007669"/>
    <property type="project" value="UniProtKB-KW"/>
</dbReference>
<dbReference type="EC" id="5.6.2.4" evidence="5"/>